<dbReference type="RefSeq" id="WP_341410820.1">
    <property type="nucleotide sequence ID" value="NZ_JBBUTH010000007.1"/>
</dbReference>
<gene>
    <name evidence="1" type="ORF">AACH10_12835</name>
</gene>
<accession>A0ABU9CGZ0</accession>
<name>A0ABU9CGZ0_9BURK</name>
<dbReference type="PANTHER" id="PTHR40470">
    <property type="entry name" value="PHYTANOYL-COA DIOXYGENASE FAMILY PROTEIN (AFU_ORTHOLOGUE AFUA_2G15850)"/>
    <property type="match status" value="1"/>
</dbReference>
<dbReference type="InterPro" id="IPR008775">
    <property type="entry name" value="Phytyl_CoA_dOase-like"/>
</dbReference>
<dbReference type="Gene3D" id="2.60.120.620">
    <property type="entry name" value="q2cbj1_9rhob like domain"/>
    <property type="match status" value="1"/>
</dbReference>
<comment type="caution">
    <text evidence="1">The sequence shown here is derived from an EMBL/GenBank/DDBJ whole genome shotgun (WGS) entry which is preliminary data.</text>
</comment>
<reference evidence="1 2" key="1">
    <citation type="submission" date="2024-04" db="EMBL/GenBank/DDBJ databases">
        <title>Novel species of the genus Ideonella isolated from streams.</title>
        <authorList>
            <person name="Lu H."/>
        </authorList>
    </citation>
    <scope>NUCLEOTIDE SEQUENCE [LARGE SCALE GENOMIC DNA]</scope>
    <source>
        <strain evidence="1 2">DXS22W</strain>
    </source>
</reference>
<dbReference type="Proteomes" id="UP001365405">
    <property type="component" value="Unassembled WGS sequence"/>
</dbReference>
<keyword evidence="1" id="KW-0223">Dioxygenase</keyword>
<dbReference type="GO" id="GO:0051213">
    <property type="term" value="F:dioxygenase activity"/>
    <property type="evidence" value="ECO:0007669"/>
    <property type="project" value="UniProtKB-KW"/>
</dbReference>
<proteinExistence type="predicted"/>
<evidence type="ECO:0000313" key="2">
    <source>
        <dbReference type="Proteomes" id="UP001365405"/>
    </source>
</evidence>
<dbReference type="Pfam" id="PF05721">
    <property type="entry name" value="PhyH"/>
    <property type="match status" value="1"/>
</dbReference>
<protein>
    <submittedName>
        <fullName evidence="1">Phytanoyl-CoA dioxygenase family protein</fullName>
    </submittedName>
</protein>
<keyword evidence="2" id="KW-1185">Reference proteome</keyword>
<dbReference type="PANTHER" id="PTHR40470:SF1">
    <property type="entry name" value="PHYTANOYL-COA DIOXYGENASE FAMILY PROTEIN (AFU_ORTHOLOGUE AFUA_2G15850)"/>
    <property type="match status" value="1"/>
</dbReference>
<keyword evidence="1" id="KW-0560">Oxidoreductase</keyword>
<organism evidence="1 2">
    <name type="scientific">Pseudaquabacterium inlustre</name>
    <dbReference type="NCBI Taxonomy" id="2984192"/>
    <lineage>
        <taxon>Bacteria</taxon>
        <taxon>Pseudomonadati</taxon>
        <taxon>Pseudomonadota</taxon>
        <taxon>Betaproteobacteria</taxon>
        <taxon>Burkholderiales</taxon>
        <taxon>Sphaerotilaceae</taxon>
        <taxon>Pseudaquabacterium</taxon>
    </lineage>
</organism>
<dbReference type="SUPFAM" id="SSF51197">
    <property type="entry name" value="Clavaminate synthase-like"/>
    <property type="match status" value="1"/>
</dbReference>
<sequence length="292" mass="33403">MAFEFSDRHIVEYHTQGYVVLRDLLPATLLTDLRRETDRGREIARRLGGGNAQRLQPVQEHLDPRPFAELWGLPALHHALTEILRGIEFSVEGDAVLYEPGESPYCMCWHRDFRDLSPGMDLAAWQASFHDLRLFNQTNVALYDDACLWVVPGSHLRADTPDEIRRFPERPVPAPDFTGLTPEQAEYTARDYAHSMPGAVQAPLNAGDFMVYRNTLWHLGSYVPYIKRATVHGSIVTEAYRQYVLTQWLPYAKGELPRVWHNVNAGTPAYREGLWQRRAGQWAARLRRLAGA</sequence>
<dbReference type="EMBL" id="JBBUTH010000007">
    <property type="protein sequence ID" value="MEK8051129.1"/>
    <property type="molecule type" value="Genomic_DNA"/>
</dbReference>
<evidence type="ECO:0000313" key="1">
    <source>
        <dbReference type="EMBL" id="MEK8051129.1"/>
    </source>
</evidence>